<dbReference type="OrthoDB" id="73314at2"/>
<sequence length="152" mass="17081">MTAPTRKDPLVAAYFSVQFDNKVVGAFRECTGLGSESQVVEYRATDEKGRAVLIREPGTMKYNDIVLKRGITNDMDMWGWRQQVEEGKMDEARRSGTITLHNQKGEPVAAWTFERAWPSKLNGPTYDAKSNEVAIEELTITHEGYKRVPVGG</sequence>
<dbReference type="PANTHER" id="PTHR38009:SF1">
    <property type="entry name" value="CONSERVED HYPOTHETICAL PHAGE TAIL PROTEIN"/>
    <property type="match status" value="1"/>
</dbReference>
<evidence type="ECO:0000313" key="2">
    <source>
        <dbReference type="Proteomes" id="UP000056209"/>
    </source>
</evidence>
<keyword evidence="2" id="KW-1185">Reference proteome</keyword>
<gene>
    <name evidence="1" type="ORF">DEIGR_200268</name>
</gene>
<name>A0A100HMD7_9DEIO</name>
<proteinExistence type="predicted"/>
<dbReference type="AlphaFoldDB" id="A0A100HMD7"/>
<protein>
    <submittedName>
        <fullName evidence="1">Phage tail protein</fullName>
    </submittedName>
</protein>
<dbReference type="Proteomes" id="UP000056209">
    <property type="component" value="Unassembled WGS sequence"/>
</dbReference>
<dbReference type="EMBL" id="BCMS01000002">
    <property type="protein sequence ID" value="GAQ23413.1"/>
    <property type="molecule type" value="Genomic_DNA"/>
</dbReference>
<dbReference type="InterPro" id="IPR011747">
    <property type="entry name" value="CHP02241"/>
</dbReference>
<comment type="caution">
    <text evidence="1">The sequence shown here is derived from an EMBL/GenBank/DDBJ whole genome shotgun (WGS) entry which is preliminary data.</text>
</comment>
<dbReference type="RefSeq" id="WP_058979232.1">
    <property type="nucleotide sequence ID" value="NZ_BCMS01000002.1"/>
</dbReference>
<evidence type="ECO:0000313" key="1">
    <source>
        <dbReference type="EMBL" id="GAQ23413.1"/>
    </source>
</evidence>
<accession>A0A100HMD7</accession>
<reference evidence="2" key="1">
    <citation type="submission" date="2015-11" db="EMBL/GenBank/DDBJ databases">
        <title>Draft Genome Sequence of the Radioresistant Bacterium Deinococcus grandis, Isolated from Freshwater Fish in Japan.</title>
        <authorList>
            <person name="Satoh K."/>
            <person name="Onodera T."/>
            <person name="Omoso K."/>
            <person name="Takeda-Yano K."/>
            <person name="Katayama T."/>
            <person name="Oono Y."/>
            <person name="Narumi I."/>
        </authorList>
    </citation>
    <scope>NUCLEOTIDE SEQUENCE [LARGE SCALE GENOMIC DNA]</scope>
    <source>
        <strain evidence="2">ATCC 43672</strain>
    </source>
</reference>
<dbReference type="NCBIfam" id="TIGR02241">
    <property type="entry name" value="conserved hypothetical phage tail region protein"/>
    <property type="match status" value="1"/>
</dbReference>
<dbReference type="GO" id="GO:0005198">
    <property type="term" value="F:structural molecule activity"/>
    <property type="evidence" value="ECO:0007669"/>
    <property type="project" value="InterPro"/>
</dbReference>
<organism evidence="1 2">
    <name type="scientific">Deinococcus grandis</name>
    <dbReference type="NCBI Taxonomy" id="57498"/>
    <lineage>
        <taxon>Bacteria</taxon>
        <taxon>Thermotogati</taxon>
        <taxon>Deinococcota</taxon>
        <taxon>Deinococci</taxon>
        <taxon>Deinococcales</taxon>
        <taxon>Deinococcaceae</taxon>
        <taxon>Deinococcus</taxon>
    </lineage>
</organism>
<dbReference type="Pfam" id="PF06841">
    <property type="entry name" value="Phage_T4_gp19"/>
    <property type="match status" value="1"/>
</dbReference>
<dbReference type="InterPro" id="IPR010667">
    <property type="entry name" value="Phage_T4_Gp19"/>
</dbReference>
<dbReference type="PANTHER" id="PTHR38009">
    <property type="entry name" value="CONSERVED HYPOTHETICAL PHAGE TAIL PROTEIN"/>
    <property type="match status" value="1"/>
</dbReference>